<dbReference type="Proteomes" id="UP000630445">
    <property type="component" value="Unassembled WGS sequence"/>
</dbReference>
<proteinExistence type="predicted"/>
<evidence type="ECO:0000313" key="3">
    <source>
        <dbReference type="EMBL" id="KAF7137001.1"/>
    </source>
</evidence>
<organism evidence="4 6">
    <name type="scientific">Aspergillus hiratsukae</name>
    <dbReference type="NCBI Taxonomy" id="1194566"/>
    <lineage>
        <taxon>Eukaryota</taxon>
        <taxon>Fungi</taxon>
        <taxon>Dikarya</taxon>
        <taxon>Ascomycota</taxon>
        <taxon>Pezizomycotina</taxon>
        <taxon>Eurotiomycetes</taxon>
        <taxon>Eurotiomycetidae</taxon>
        <taxon>Eurotiales</taxon>
        <taxon>Aspergillaceae</taxon>
        <taxon>Aspergillus</taxon>
        <taxon>Aspergillus subgen. Fumigati</taxon>
    </lineage>
</organism>
<evidence type="ECO:0000256" key="2">
    <source>
        <dbReference type="SAM" id="MobiDB-lite"/>
    </source>
</evidence>
<evidence type="ECO:0000256" key="1">
    <source>
        <dbReference type="SAM" id="Coils"/>
    </source>
</evidence>
<evidence type="ECO:0000313" key="4">
    <source>
        <dbReference type="EMBL" id="KAF7173654.1"/>
    </source>
</evidence>
<gene>
    <name evidence="3" type="ORF">CNMCM5793_006752</name>
    <name evidence="4" type="ORF">CNMCM6106_007699</name>
</gene>
<evidence type="ECO:0000313" key="5">
    <source>
        <dbReference type="Proteomes" id="UP000630445"/>
    </source>
</evidence>
<dbReference type="EMBL" id="JACBAF010001734">
    <property type="protein sequence ID" value="KAF7173654.1"/>
    <property type="molecule type" value="Genomic_DNA"/>
</dbReference>
<comment type="caution">
    <text evidence="4">The sequence shown here is derived from an EMBL/GenBank/DDBJ whole genome shotgun (WGS) entry which is preliminary data.</text>
</comment>
<dbReference type="EMBL" id="JACBAD010001664">
    <property type="protein sequence ID" value="KAF7137001.1"/>
    <property type="molecule type" value="Genomic_DNA"/>
</dbReference>
<feature type="compositionally biased region" description="Polar residues" evidence="2">
    <location>
        <begin position="280"/>
        <end position="297"/>
    </location>
</feature>
<dbReference type="Proteomes" id="UP000662466">
    <property type="component" value="Unassembled WGS sequence"/>
</dbReference>
<name>A0A8H6V373_9EURO</name>
<dbReference type="Pfam" id="PF12511">
    <property type="entry name" value="DUF3716"/>
    <property type="match status" value="1"/>
</dbReference>
<keyword evidence="1" id="KW-0175">Coiled coil</keyword>
<evidence type="ECO:0000313" key="6">
    <source>
        <dbReference type="Proteomes" id="UP000662466"/>
    </source>
</evidence>
<keyword evidence="5" id="KW-1185">Reference proteome</keyword>
<reference evidence="4" key="1">
    <citation type="submission" date="2020-06" db="EMBL/GenBank/DDBJ databases">
        <title>Draft genome sequences of strains closely related to Aspergillus parafelis and Aspergillus hiratsukae.</title>
        <authorList>
            <person name="Dos Santos R.A.C."/>
            <person name="Rivero-Menendez O."/>
            <person name="Steenwyk J.L."/>
            <person name="Mead M.E."/>
            <person name="Goldman G.H."/>
            <person name="Alastruey-Izquierdo A."/>
            <person name="Rokas A."/>
        </authorList>
    </citation>
    <scope>NUCLEOTIDE SEQUENCE</scope>
    <source>
        <strain evidence="3">CNM-CM5793</strain>
        <strain evidence="4">CNM-CM6106</strain>
    </source>
</reference>
<dbReference type="OrthoDB" id="4494314at2759"/>
<protein>
    <submittedName>
        <fullName evidence="4">Uncharacterized protein</fullName>
    </submittedName>
</protein>
<accession>A0A8H6V373</accession>
<dbReference type="InterPro" id="IPR022190">
    <property type="entry name" value="DUF3716"/>
</dbReference>
<dbReference type="AlphaFoldDB" id="A0A8H6V373"/>
<sequence>MAFNKDRTKAFEIAYEQFGTQFTKLAEQTIRLLEKIRELKWSTDNRAKAVVAPLSEPHQQSAAVLHQRGEELSHADSCKRCREGKGVWQSCVVAPVYKDGALTFEKSGGKAWDSSLTEGVIQSGGLFAVVQQEASQKEMERERRELERERKELQRQREELERLRQEDQRQRPEREIRLGALRQNNRQPDLAVVVPSPHRVTKNSPRVKIDRTMGWSNKLLTSGSLEQVGAARRQMQEFVQLLVAHEAGLTQQRITLTELRNRGSPSASWDSLSGLDASFGSASSEGDISWTRRSGLS</sequence>
<feature type="region of interest" description="Disordered" evidence="2">
    <location>
        <begin position="278"/>
        <end position="297"/>
    </location>
</feature>
<feature type="coiled-coil region" evidence="1">
    <location>
        <begin position="129"/>
        <end position="170"/>
    </location>
</feature>